<organism evidence="2 3">
    <name type="scientific">Bradyrhizobium uaiense</name>
    <dbReference type="NCBI Taxonomy" id="2594946"/>
    <lineage>
        <taxon>Bacteria</taxon>
        <taxon>Pseudomonadati</taxon>
        <taxon>Pseudomonadota</taxon>
        <taxon>Alphaproteobacteria</taxon>
        <taxon>Hyphomicrobiales</taxon>
        <taxon>Nitrobacteraceae</taxon>
        <taxon>Bradyrhizobium</taxon>
    </lineage>
</organism>
<evidence type="ECO:0000313" key="2">
    <source>
        <dbReference type="EMBL" id="NEV01046.1"/>
    </source>
</evidence>
<keyword evidence="1" id="KW-0732">Signal</keyword>
<evidence type="ECO:0000313" key="3">
    <source>
        <dbReference type="Proteomes" id="UP000468531"/>
    </source>
</evidence>
<reference evidence="2 3" key="1">
    <citation type="journal article" date="2020" name="Arch. Microbiol.">
        <title>Bradyrhizobium uaiense sp. nov., a new highly efficient cowpea symbiont.</title>
        <authorList>
            <person name="Cabral Michel D."/>
            <person name="Azarias Guimaraes A."/>
            <person name="Martins da Costa E."/>
            <person name="Soares de Carvalho T."/>
            <person name="Balsanelli E."/>
            <person name="Willems A."/>
            <person name="Maltempi de Souza E."/>
            <person name="de Souza Moreira F.M."/>
        </authorList>
    </citation>
    <scope>NUCLEOTIDE SEQUENCE [LARGE SCALE GENOMIC DNA]</scope>
    <source>
        <strain evidence="2 3">UFLA 03-164</strain>
    </source>
</reference>
<protein>
    <recommendedName>
        <fullName evidence="4">DUF1311 domain-containing protein</fullName>
    </recommendedName>
</protein>
<sequence length="104" mass="11087">MTRLCILLASILLNLTPILAVASECISSTDIAASRSRLAAARSQPPSTDTDKVCRAYAVSFYELVTARQAAANCAHGNDRQRDLELLDSEIDAFNNALASRCGG</sequence>
<proteinExistence type="predicted"/>
<comment type="caution">
    <text evidence="2">The sequence shown here is derived from an EMBL/GenBank/DDBJ whole genome shotgun (WGS) entry which is preliminary data.</text>
</comment>
<name>A0A6P1BRM2_9BRAD</name>
<dbReference type="AlphaFoldDB" id="A0A6P1BRM2"/>
<dbReference type="EMBL" id="VKHP01000212">
    <property type="protein sequence ID" value="NEV01046.1"/>
    <property type="molecule type" value="Genomic_DNA"/>
</dbReference>
<gene>
    <name evidence="2" type="ORF">FNJ47_35960</name>
</gene>
<feature type="signal peptide" evidence="1">
    <location>
        <begin position="1"/>
        <end position="22"/>
    </location>
</feature>
<dbReference type="Proteomes" id="UP000468531">
    <property type="component" value="Unassembled WGS sequence"/>
</dbReference>
<evidence type="ECO:0000256" key="1">
    <source>
        <dbReference type="SAM" id="SignalP"/>
    </source>
</evidence>
<dbReference type="RefSeq" id="WP_163160581.1">
    <property type="nucleotide sequence ID" value="NZ_VKHP01000212.1"/>
</dbReference>
<accession>A0A6P1BRM2</accession>
<keyword evidence="3" id="KW-1185">Reference proteome</keyword>
<evidence type="ECO:0008006" key="4">
    <source>
        <dbReference type="Google" id="ProtNLM"/>
    </source>
</evidence>
<feature type="chain" id="PRO_5027082894" description="DUF1311 domain-containing protein" evidence="1">
    <location>
        <begin position="23"/>
        <end position="104"/>
    </location>
</feature>